<proteinExistence type="predicted"/>
<dbReference type="RefSeq" id="WP_146428671.1">
    <property type="nucleotide sequence ID" value="NZ_SJPF01000001.1"/>
</dbReference>
<organism evidence="1 2">
    <name type="scientific">Blastopirellula retiformator</name>
    <dbReference type="NCBI Taxonomy" id="2527970"/>
    <lineage>
        <taxon>Bacteria</taxon>
        <taxon>Pseudomonadati</taxon>
        <taxon>Planctomycetota</taxon>
        <taxon>Planctomycetia</taxon>
        <taxon>Pirellulales</taxon>
        <taxon>Pirellulaceae</taxon>
        <taxon>Blastopirellula</taxon>
    </lineage>
</organism>
<dbReference type="EMBL" id="SJPF01000001">
    <property type="protein sequence ID" value="TWT38411.1"/>
    <property type="molecule type" value="Genomic_DNA"/>
</dbReference>
<reference evidence="1 2" key="1">
    <citation type="submission" date="2019-02" db="EMBL/GenBank/DDBJ databases">
        <title>Deep-cultivation of Planctomycetes and their phenomic and genomic characterization uncovers novel biology.</title>
        <authorList>
            <person name="Wiegand S."/>
            <person name="Jogler M."/>
            <person name="Boedeker C."/>
            <person name="Pinto D."/>
            <person name="Vollmers J."/>
            <person name="Rivas-Marin E."/>
            <person name="Kohn T."/>
            <person name="Peeters S.H."/>
            <person name="Heuer A."/>
            <person name="Rast P."/>
            <person name="Oberbeckmann S."/>
            <person name="Bunk B."/>
            <person name="Jeske O."/>
            <person name="Meyerdierks A."/>
            <person name="Storesund J.E."/>
            <person name="Kallscheuer N."/>
            <person name="Luecker S."/>
            <person name="Lage O.M."/>
            <person name="Pohl T."/>
            <person name="Merkel B.J."/>
            <person name="Hornburger P."/>
            <person name="Mueller R.-W."/>
            <person name="Bruemmer F."/>
            <person name="Labrenz M."/>
            <person name="Spormann A.M."/>
            <person name="Op Den Camp H."/>
            <person name="Overmann J."/>
            <person name="Amann R."/>
            <person name="Jetten M.S.M."/>
            <person name="Mascher T."/>
            <person name="Medema M.H."/>
            <person name="Devos D.P."/>
            <person name="Kaster A.-K."/>
            <person name="Ovreas L."/>
            <person name="Rohde M."/>
            <person name="Galperin M.Y."/>
            <person name="Jogler C."/>
        </authorList>
    </citation>
    <scope>NUCLEOTIDE SEQUENCE [LARGE SCALE GENOMIC DNA]</scope>
    <source>
        <strain evidence="1 2">Enr8</strain>
    </source>
</reference>
<gene>
    <name evidence="1" type="ORF">Enr8_01030</name>
</gene>
<dbReference type="AlphaFoldDB" id="A0A5C5VK25"/>
<keyword evidence="2" id="KW-1185">Reference proteome</keyword>
<comment type="caution">
    <text evidence="1">The sequence shown here is derived from an EMBL/GenBank/DDBJ whole genome shotgun (WGS) entry which is preliminary data.</text>
</comment>
<protein>
    <submittedName>
        <fullName evidence="1">Uncharacterized protein</fullName>
    </submittedName>
</protein>
<sequence length="445" mass="50861">MGDESLYDFDASFYLDDVRYQPWRRADYPPLATWADENRDRFDLLHTIEQRDRFYYPSPYLAKPDRILISNILGGSERLRHAARALQCRAMMYVGEGNAQLAWNDLRLIYLFSRLQMPQCTIIDAMTGHAIEGVAYDGMKYLLDSGLCDQQLLDQMAQFLSDFPPPVDIAGVIDTTDRWAMLEVRMRASDVEDVTIGQDIPGNVDLFDLPYDKNMTLRRINQRFDEWTAMMKIDDPAKYLQAIEQYPVQAQADLQTWNNRGAIVAATISQSVRGIYAGDAICSWTFSNLGSAKRPYFRTLTEEQLTRMAIQLSKYRLEHGEYPESLSAMDPQLKAADLHDICAPGEDLIYERRADGGFLLYSRFENALDDQGTSWFGEIFRGDWTAPGEDLEIDGEFVSVTDEDIDLVLRFPLPGPPPLAKPKSKAEEEAEMKAMFGEDFEMEID</sequence>
<dbReference type="OrthoDB" id="223245at2"/>
<dbReference type="Proteomes" id="UP000318878">
    <property type="component" value="Unassembled WGS sequence"/>
</dbReference>
<name>A0A5C5VK25_9BACT</name>
<evidence type="ECO:0000313" key="1">
    <source>
        <dbReference type="EMBL" id="TWT38411.1"/>
    </source>
</evidence>
<evidence type="ECO:0000313" key="2">
    <source>
        <dbReference type="Proteomes" id="UP000318878"/>
    </source>
</evidence>
<accession>A0A5C5VK25</accession>